<dbReference type="Proteomes" id="UP000603227">
    <property type="component" value="Unassembled WGS sequence"/>
</dbReference>
<name>A0A918Z224_9ACTN</name>
<reference evidence="1" key="2">
    <citation type="submission" date="2020-09" db="EMBL/GenBank/DDBJ databases">
        <authorList>
            <person name="Sun Q."/>
            <person name="Zhou Y."/>
        </authorList>
    </citation>
    <scope>NUCLEOTIDE SEQUENCE</scope>
    <source>
        <strain evidence="1">CGMCC 4.7403</strain>
    </source>
</reference>
<dbReference type="AlphaFoldDB" id="A0A918Z224"/>
<comment type="caution">
    <text evidence="1">The sequence shown here is derived from an EMBL/GenBank/DDBJ whole genome shotgun (WGS) entry which is preliminary data.</text>
</comment>
<keyword evidence="2" id="KW-1185">Reference proteome</keyword>
<evidence type="ECO:0000313" key="1">
    <source>
        <dbReference type="EMBL" id="GHE34487.1"/>
    </source>
</evidence>
<dbReference type="EMBL" id="BNAT01000019">
    <property type="protein sequence ID" value="GHE34487.1"/>
    <property type="molecule type" value="Genomic_DNA"/>
</dbReference>
<reference evidence="1" key="1">
    <citation type="journal article" date="2014" name="Int. J. Syst. Evol. Microbiol.">
        <title>Complete genome sequence of Corynebacterium casei LMG S-19264T (=DSM 44701T), isolated from a smear-ripened cheese.</title>
        <authorList>
            <consortium name="US DOE Joint Genome Institute (JGI-PGF)"/>
            <person name="Walter F."/>
            <person name="Albersmeier A."/>
            <person name="Kalinowski J."/>
            <person name="Ruckert C."/>
        </authorList>
    </citation>
    <scope>NUCLEOTIDE SEQUENCE</scope>
    <source>
        <strain evidence="1">CGMCC 4.7403</strain>
    </source>
</reference>
<accession>A0A918Z224</accession>
<gene>
    <name evidence="1" type="ORF">GCM10017771_52130</name>
</gene>
<evidence type="ECO:0000313" key="2">
    <source>
        <dbReference type="Proteomes" id="UP000603227"/>
    </source>
</evidence>
<organism evidence="1 2">
    <name type="scientific">Streptomyces capitiformicae</name>
    <dbReference type="NCBI Taxonomy" id="2014920"/>
    <lineage>
        <taxon>Bacteria</taxon>
        <taxon>Bacillati</taxon>
        <taxon>Actinomycetota</taxon>
        <taxon>Actinomycetes</taxon>
        <taxon>Kitasatosporales</taxon>
        <taxon>Streptomycetaceae</taxon>
        <taxon>Streptomyces</taxon>
    </lineage>
</organism>
<proteinExistence type="predicted"/>
<sequence length="240" mass="27610">MSMPRHRPDIVAVDPELPEDVRQHLRYLRPRPRWGEKRPPEPPKGLLGRIFLFRGKRLRHVVYRRYVTGDDLNEATWHLAQRAEAAKGSIINNPVMYSGLIPHAERLRSELASDLWMFASRAAEWSRMDNIRRQLGKQDHQGLLPTAAFEASDQALEQERAALERLVTGFEDQATQLRAVNDRYKAWLTLQELAGHQDDFRNLLAADAADEHLAEAWGAHYSSAVELAQLLDRELRRAVD</sequence>
<protein>
    <submittedName>
        <fullName evidence="1">Uncharacterized protein</fullName>
    </submittedName>
</protein>